<dbReference type="InterPro" id="IPR029058">
    <property type="entry name" value="AB_hydrolase_fold"/>
</dbReference>
<dbReference type="GO" id="GO:0016787">
    <property type="term" value="F:hydrolase activity"/>
    <property type="evidence" value="ECO:0007669"/>
    <property type="project" value="InterPro"/>
</dbReference>
<dbReference type="Gene3D" id="3.40.50.1820">
    <property type="entry name" value="alpha/beta hydrolase"/>
    <property type="match status" value="1"/>
</dbReference>
<name>A0A520S3C5_9GAMM</name>
<dbReference type="PANTHER" id="PTHR22946">
    <property type="entry name" value="DIENELACTONE HYDROLASE DOMAIN-CONTAINING PROTEIN-RELATED"/>
    <property type="match status" value="1"/>
</dbReference>
<protein>
    <recommendedName>
        <fullName evidence="1">Dienelactone hydrolase domain-containing protein</fullName>
    </recommendedName>
</protein>
<dbReference type="SUPFAM" id="SSF53474">
    <property type="entry name" value="alpha/beta-Hydrolases"/>
    <property type="match status" value="1"/>
</dbReference>
<dbReference type="Proteomes" id="UP000316199">
    <property type="component" value="Unassembled WGS sequence"/>
</dbReference>
<gene>
    <name evidence="2" type="ORF">EVA68_02705</name>
</gene>
<reference evidence="2 3" key="1">
    <citation type="submission" date="2019-02" db="EMBL/GenBank/DDBJ databases">
        <title>Prokaryotic population dynamics and viral predation in marine succession experiment using metagenomics: the confinement effect.</title>
        <authorList>
            <person name="Haro-Moreno J.M."/>
            <person name="Rodriguez-Valera F."/>
            <person name="Lopez-Perez M."/>
        </authorList>
    </citation>
    <scope>NUCLEOTIDE SEQUENCE [LARGE SCALE GENOMIC DNA]</scope>
    <source>
        <strain evidence="2">MED-G157</strain>
    </source>
</reference>
<dbReference type="PANTHER" id="PTHR22946:SF0">
    <property type="entry name" value="DIENELACTONE HYDROLASE DOMAIN-CONTAINING PROTEIN"/>
    <property type="match status" value="1"/>
</dbReference>
<evidence type="ECO:0000259" key="1">
    <source>
        <dbReference type="Pfam" id="PF01738"/>
    </source>
</evidence>
<accession>A0A520S3C5</accession>
<sequence>MSTKHWPPEPDLQRADISFNFRNNNYLGHLVAPPESAGKRPLVLVIHNFQGLKFFDVDVAEYLARVGYVGLAIDLYGDTFPPEERLFPKDKIKVETFMKRSFETMVGLDHDFEKFRSLLQEWLNHGLSHSTVDASIPGAAIGYCFGGVAVIEAVRGGLDLGGVVSFHGLLQTGEDPSPARIGVERPILKQCENNYNTKTTIFIENGAEDHLVPIESRKRFFEEMDNAGVDWCFHDHAKTPHGFALPQTLGGPGRLNKNTDRRSTMNMLSLFREIFPAVKQNPVTHNAAGTRIPN</sequence>
<dbReference type="InterPro" id="IPR002925">
    <property type="entry name" value="Dienelactn_hydro"/>
</dbReference>
<feature type="domain" description="Dienelactone hydrolase" evidence="1">
    <location>
        <begin position="30"/>
        <end position="274"/>
    </location>
</feature>
<evidence type="ECO:0000313" key="2">
    <source>
        <dbReference type="EMBL" id="RZO76949.1"/>
    </source>
</evidence>
<dbReference type="Pfam" id="PF01738">
    <property type="entry name" value="DLH"/>
    <property type="match status" value="1"/>
</dbReference>
<proteinExistence type="predicted"/>
<dbReference type="InterPro" id="IPR050261">
    <property type="entry name" value="FrsA_esterase"/>
</dbReference>
<dbReference type="AlphaFoldDB" id="A0A520S3C5"/>
<organism evidence="2 3">
    <name type="scientific">OM182 bacterium</name>
    <dbReference type="NCBI Taxonomy" id="2510334"/>
    <lineage>
        <taxon>Bacteria</taxon>
        <taxon>Pseudomonadati</taxon>
        <taxon>Pseudomonadota</taxon>
        <taxon>Gammaproteobacteria</taxon>
        <taxon>OMG group</taxon>
        <taxon>OM182 clade</taxon>
    </lineage>
</organism>
<comment type="caution">
    <text evidence="2">The sequence shown here is derived from an EMBL/GenBank/DDBJ whole genome shotgun (WGS) entry which is preliminary data.</text>
</comment>
<evidence type="ECO:0000313" key="3">
    <source>
        <dbReference type="Proteomes" id="UP000316199"/>
    </source>
</evidence>
<dbReference type="EMBL" id="SHAG01000006">
    <property type="protein sequence ID" value="RZO76949.1"/>
    <property type="molecule type" value="Genomic_DNA"/>
</dbReference>